<dbReference type="SUPFAM" id="SSF52317">
    <property type="entry name" value="Class I glutamine amidotransferase-like"/>
    <property type="match status" value="1"/>
</dbReference>
<feature type="active site" description="Charge relay system" evidence="6">
    <location>
        <position position="270"/>
    </location>
</feature>
<dbReference type="PIRSF" id="PIRSF028757">
    <property type="entry name" value="LD-carboxypeptidase"/>
    <property type="match status" value="1"/>
</dbReference>
<evidence type="ECO:0000259" key="7">
    <source>
        <dbReference type="Pfam" id="PF02016"/>
    </source>
</evidence>
<evidence type="ECO:0000256" key="3">
    <source>
        <dbReference type="ARBA" id="ARBA00022670"/>
    </source>
</evidence>
<dbReference type="PANTHER" id="PTHR30237:SF2">
    <property type="entry name" value="MUREIN TETRAPEPTIDE CARBOXYPEPTIDASE"/>
    <property type="match status" value="1"/>
</dbReference>
<gene>
    <name evidence="9" type="ORF">CW751_02685</name>
</gene>
<reference evidence="9 10" key="1">
    <citation type="submission" date="2017-12" db="EMBL/GenBank/DDBJ databases">
        <title>The draft genome sequence of Brumimicrobium saltpan LHR20.</title>
        <authorList>
            <person name="Do Z.-J."/>
            <person name="Luo H.-R."/>
        </authorList>
    </citation>
    <scope>NUCLEOTIDE SEQUENCE [LARGE SCALE GENOMIC DNA]</scope>
    <source>
        <strain evidence="9 10">LHR20</strain>
    </source>
</reference>
<dbReference type="Gene3D" id="3.40.50.10740">
    <property type="entry name" value="Class I glutamine amidotransferase-like"/>
    <property type="match status" value="1"/>
</dbReference>
<dbReference type="Pfam" id="PF17676">
    <property type="entry name" value="Peptidase_S66C"/>
    <property type="match status" value="1"/>
</dbReference>
<organism evidence="9 10">
    <name type="scientific">Brumimicrobium salinarum</name>
    <dbReference type="NCBI Taxonomy" id="2058658"/>
    <lineage>
        <taxon>Bacteria</taxon>
        <taxon>Pseudomonadati</taxon>
        <taxon>Bacteroidota</taxon>
        <taxon>Flavobacteriia</taxon>
        <taxon>Flavobacteriales</taxon>
        <taxon>Crocinitomicaceae</taxon>
        <taxon>Brumimicrobium</taxon>
    </lineage>
</organism>
<dbReference type="GO" id="GO:0006508">
    <property type="term" value="P:proteolysis"/>
    <property type="evidence" value="ECO:0007669"/>
    <property type="project" value="UniProtKB-KW"/>
</dbReference>
<dbReference type="InterPro" id="IPR027461">
    <property type="entry name" value="Carboxypeptidase_A_C_sf"/>
</dbReference>
<dbReference type="GO" id="GO:0008236">
    <property type="term" value="F:serine-type peptidase activity"/>
    <property type="evidence" value="ECO:0007669"/>
    <property type="project" value="UniProtKB-KW"/>
</dbReference>
<dbReference type="InterPro" id="IPR029062">
    <property type="entry name" value="Class_I_gatase-like"/>
</dbReference>
<dbReference type="AlphaFoldDB" id="A0A2I0R6R0"/>
<dbReference type="SUPFAM" id="SSF141986">
    <property type="entry name" value="LD-carboxypeptidase A C-terminal domain-like"/>
    <property type="match status" value="1"/>
</dbReference>
<dbReference type="InterPro" id="IPR027478">
    <property type="entry name" value="LdcA_N"/>
</dbReference>
<dbReference type="PANTHER" id="PTHR30237">
    <property type="entry name" value="MURAMOYLTETRAPEPTIDE CARBOXYPEPTIDASE"/>
    <property type="match status" value="1"/>
</dbReference>
<keyword evidence="3" id="KW-0645">Protease</keyword>
<dbReference type="EMBL" id="PJNI01000001">
    <property type="protein sequence ID" value="PKR82255.1"/>
    <property type="molecule type" value="Genomic_DNA"/>
</dbReference>
<feature type="active site" description="Nucleophile" evidence="6">
    <location>
        <position position="108"/>
    </location>
</feature>
<evidence type="ECO:0000256" key="4">
    <source>
        <dbReference type="ARBA" id="ARBA00022801"/>
    </source>
</evidence>
<dbReference type="InterPro" id="IPR040921">
    <property type="entry name" value="Peptidase_S66C"/>
</dbReference>
<evidence type="ECO:0000313" key="9">
    <source>
        <dbReference type="EMBL" id="PKR82255.1"/>
    </source>
</evidence>
<dbReference type="GO" id="GO:0004180">
    <property type="term" value="F:carboxypeptidase activity"/>
    <property type="evidence" value="ECO:0007669"/>
    <property type="project" value="UniProtKB-KW"/>
</dbReference>
<evidence type="ECO:0000256" key="1">
    <source>
        <dbReference type="ARBA" id="ARBA00010233"/>
    </source>
</evidence>
<dbReference type="RefSeq" id="WP_101333415.1">
    <property type="nucleotide sequence ID" value="NZ_PJNI01000001.1"/>
</dbReference>
<evidence type="ECO:0000256" key="6">
    <source>
        <dbReference type="PIRSR" id="PIRSR028757-1"/>
    </source>
</evidence>
<dbReference type="InterPro" id="IPR003507">
    <property type="entry name" value="S66_fam"/>
</dbReference>
<keyword evidence="10" id="KW-1185">Reference proteome</keyword>
<evidence type="ECO:0000259" key="8">
    <source>
        <dbReference type="Pfam" id="PF17676"/>
    </source>
</evidence>
<evidence type="ECO:0000256" key="2">
    <source>
        <dbReference type="ARBA" id="ARBA00022645"/>
    </source>
</evidence>
<dbReference type="Pfam" id="PF02016">
    <property type="entry name" value="Peptidase_S66"/>
    <property type="match status" value="1"/>
</dbReference>
<dbReference type="InterPro" id="IPR040449">
    <property type="entry name" value="Peptidase_S66_N"/>
</dbReference>
<feature type="active site" description="Charge relay system" evidence="6">
    <location>
        <position position="200"/>
    </location>
</feature>
<dbReference type="OrthoDB" id="9807329at2"/>
<accession>A0A2I0R6R0</accession>
<dbReference type="Gene3D" id="3.50.30.60">
    <property type="entry name" value="LD-carboxypeptidase A C-terminal domain-like"/>
    <property type="match status" value="1"/>
</dbReference>
<feature type="domain" description="LD-carboxypeptidase N-terminal" evidence="7">
    <location>
        <begin position="12"/>
        <end position="127"/>
    </location>
</feature>
<comment type="caution">
    <text evidence="9">The sequence shown here is derived from an EMBL/GenBank/DDBJ whole genome shotgun (WGS) entry which is preliminary data.</text>
</comment>
<keyword evidence="4" id="KW-0378">Hydrolase</keyword>
<sequence length="300" mass="33455">MKPSFLKKGDTIAIVAPAKAIEVSHIDFAKKTLEDNGFHVLVAPNCLGQHNYFSGTINERTQDLQWAINHENVKAILCARGGYGCIQLVERINWASFMEHPKWIIGFSDVTVFHQYLAAIDVASIHATMPLNFKNNSILSLESLFFALEGKPIIYNWKTTHNNTTGEAYGDLIGGNLAVLTSMIGTKQMPNFQNKILFIEDVGEHLYKIDRYFHQLSHAGVLDQIRALIIGDFSGMQDTEPPYGKSLEKIIETHFTYRSIPLAFGFPAGHTNDNRALPFGVSAKLSVQQNHSTLIIGEHS</sequence>
<dbReference type="CDD" id="cd07025">
    <property type="entry name" value="Peptidase_S66"/>
    <property type="match status" value="1"/>
</dbReference>
<protein>
    <submittedName>
        <fullName evidence="9">LD-carboxypeptidase</fullName>
    </submittedName>
</protein>
<proteinExistence type="inferred from homology"/>
<comment type="similarity">
    <text evidence="1">Belongs to the peptidase S66 family.</text>
</comment>
<feature type="domain" description="LD-carboxypeptidase C-terminal" evidence="8">
    <location>
        <begin position="170"/>
        <end position="285"/>
    </location>
</feature>
<name>A0A2I0R6R0_9FLAO</name>
<evidence type="ECO:0000313" key="10">
    <source>
        <dbReference type="Proteomes" id="UP000236654"/>
    </source>
</evidence>
<dbReference type="Proteomes" id="UP000236654">
    <property type="component" value="Unassembled WGS sequence"/>
</dbReference>
<keyword evidence="5" id="KW-0720">Serine protease</keyword>
<keyword evidence="2 9" id="KW-0121">Carboxypeptidase</keyword>
<evidence type="ECO:0000256" key="5">
    <source>
        <dbReference type="ARBA" id="ARBA00022825"/>
    </source>
</evidence>